<feature type="domain" description="Adenosine/AMP deaminase N-terminal" evidence="2">
    <location>
        <begin position="17"/>
        <end position="102"/>
    </location>
</feature>
<accession>A0A0B7ATQ8</accession>
<dbReference type="InterPro" id="IPR013659">
    <property type="entry name" value="A_deaminase_N"/>
</dbReference>
<dbReference type="GO" id="GO:0005615">
    <property type="term" value="C:extracellular space"/>
    <property type="evidence" value="ECO:0007669"/>
    <property type="project" value="InterPro"/>
</dbReference>
<dbReference type="Pfam" id="PF08451">
    <property type="entry name" value="A_deaminase_N"/>
    <property type="match status" value="1"/>
</dbReference>
<keyword evidence="1" id="KW-0472">Membrane</keyword>
<feature type="transmembrane region" description="Helical" evidence="1">
    <location>
        <begin position="6"/>
        <end position="27"/>
    </location>
</feature>
<organism evidence="3">
    <name type="scientific">Arion vulgaris</name>
    <dbReference type="NCBI Taxonomy" id="1028688"/>
    <lineage>
        <taxon>Eukaryota</taxon>
        <taxon>Metazoa</taxon>
        <taxon>Spiralia</taxon>
        <taxon>Lophotrochozoa</taxon>
        <taxon>Mollusca</taxon>
        <taxon>Gastropoda</taxon>
        <taxon>Heterobranchia</taxon>
        <taxon>Euthyneura</taxon>
        <taxon>Panpulmonata</taxon>
        <taxon>Eupulmonata</taxon>
        <taxon>Stylommatophora</taxon>
        <taxon>Helicina</taxon>
        <taxon>Arionoidea</taxon>
        <taxon>Arionidae</taxon>
        <taxon>Arion</taxon>
    </lineage>
</organism>
<name>A0A0B7ATQ8_9EUPU</name>
<evidence type="ECO:0000256" key="1">
    <source>
        <dbReference type="SAM" id="Phobius"/>
    </source>
</evidence>
<dbReference type="EMBL" id="HACG01037554">
    <property type="protein sequence ID" value="CEK84419.1"/>
    <property type="molecule type" value="Transcribed_RNA"/>
</dbReference>
<protein>
    <recommendedName>
        <fullName evidence="2">Adenosine/AMP deaminase N-terminal domain-containing protein</fullName>
    </recommendedName>
</protein>
<gene>
    <name evidence="3" type="primary">ORF142606</name>
</gene>
<proteinExistence type="predicted"/>
<sequence>MHPFISVSIITSIILLSGILTDGSTIYRDYMQKREKLISDDNSLRIGGKLVLTPDEKIVSDIFMKEKIRLMEESRLNLTVYTPSISFFLSKPLIDNSTLLRLIKQMPKGAALHLHDISVTSLDWLVKNATYNEYVYMCVRTDNLIDFHVFKSPPSVQTVTGNL</sequence>
<dbReference type="InterPro" id="IPR032466">
    <property type="entry name" value="Metal_Hydrolase"/>
</dbReference>
<evidence type="ECO:0000313" key="3">
    <source>
        <dbReference type="EMBL" id="CEK84419.1"/>
    </source>
</evidence>
<dbReference type="Gene3D" id="3.20.20.140">
    <property type="entry name" value="Metal-dependent hydrolases"/>
    <property type="match status" value="1"/>
</dbReference>
<keyword evidence="1" id="KW-1133">Transmembrane helix</keyword>
<evidence type="ECO:0000259" key="2">
    <source>
        <dbReference type="Pfam" id="PF08451"/>
    </source>
</evidence>
<reference evidence="3" key="1">
    <citation type="submission" date="2014-12" db="EMBL/GenBank/DDBJ databases">
        <title>Insight into the proteome of Arion vulgaris.</title>
        <authorList>
            <person name="Aradska J."/>
            <person name="Bulat T."/>
            <person name="Smidak R."/>
            <person name="Sarate P."/>
            <person name="Gangsoo J."/>
            <person name="Sialana F."/>
            <person name="Bilban M."/>
            <person name="Lubec G."/>
        </authorList>
    </citation>
    <scope>NUCLEOTIDE SEQUENCE</scope>
    <source>
        <tissue evidence="3">Skin</tissue>
    </source>
</reference>
<dbReference type="SUPFAM" id="SSF51556">
    <property type="entry name" value="Metallo-dependent hydrolases"/>
    <property type="match status" value="1"/>
</dbReference>
<dbReference type="AlphaFoldDB" id="A0A0B7ATQ8"/>
<keyword evidence="1" id="KW-0812">Transmembrane</keyword>